<dbReference type="OrthoDB" id="298012at2759"/>
<feature type="domain" description="Flavin reductase like" evidence="1">
    <location>
        <begin position="19"/>
        <end position="174"/>
    </location>
</feature>
<organism evidence="2 3">
    <name type="scientific">Viridothelium virens</name>
    <name type="common">Speckled blister lichen</name>
    <name type="synonym">Trypethelium virens</name>
    <dbReference type="NCBI Taxonomy" id="1048519"/>
    <lineage>
        <taxon>Eukaryota</taxon>
        <taxon>Fungi</taxon>
        <taxon>Dikarya</taxon>
        <taxon>Ascomycota</taxon>
        <taxon>Pezizomycotina</taxon>
        <taxon>Dothideomycetes</taxon>
        <taxon>Dothideomycetes incertae sedis</taxon>
        <taxon>Trypetheliales</taxon>
        <taxon>Trypetheliaceae</taxon>
        <taxon>Viridothelium</taxon>
    </lineage>
</organism>
<dbReference type="AlphaFoldDB" id="A0A6A6HGN2"/>
<proteinExistence type="predicted"/>
<protein>
    <recommendedName>
        <fullName evidence="1">Flavin reductase like domain-containing protein</fullName>
    </recommendedName>
</protein>
<dbReference type="PANTHER" id="PTHR43812">
    <property type="entry name" value="BLR2425 PROTEIN"/>
    <property type="match status" value="1"/>
</dbReference>
<evidence type="ECO:0000313" key="3">
    <source>
        <dbReference type="Proteomes" id="UP000800092"/>
    </source>
</evidence>
<sequence length="219" mass="24274">MFYRPLIDDHGLPHDPFKSCVIPRPIGWISTLSKDGIPNLAPYSQFTNATFNPPYVLFSANQTIDEQRKDTVVNIEATGVFVWNMATYALRDAVNASSEQYPPGTDEFAAAGLEKKKATLSDTPMVKASPVQFECRYYTTLRLPGNAPMGSVDIVIGRVEAIHIADEVIDKNGMLDVPRIQPIARCGYYQYTTVKDVFEMKPPATIEQGLEGRVGKAKL</sequence>
<dbReference type="EMBL" id="ML991781">
    <property type="protein sequence ID" value="KAF2237275.1"/>
    <property type="molecule type" value="Genomic_DNA"/>
</dbReference>
<dbReference type="GO" id="GO:0010181">
    <property type="term" value="F:FMN binding"/>
    <property type="evidence" value="ECO:0007669"/>
    <property type="project" value="InterPro"/>
</dbReference>
<accession>A0A6A6HGN2</accession>
<dbReference type="PANTHER" id="PTHR43812:SF2">
    <property type="entry name" value="FLAVIN REDUCTASE LIKE DOMAIN-CONTAINING PROTEIN"/>
    <property type="match status" value="1"/>
</dbReference>
<evidence type="ECO:0000259" key="1">
    <source>
        <dbReference type="SMART" id="SM00903"/>
    </source>
</evidence>
<gene>
    <name evidence="2" type="ORF">EV356DRAFT_511976</name>
</gene>
<name>A0A6A6HGN2_VIRVR</name>
<dbReference type="SMART" id="SM00903">
    <property type="entry name" value="Flavin_Reduct"/>
    <property type="match status" value="1"/>
</dbReference>
<reference evidence="2" key="1">
    <citation type="journal article" date="2020" name="Stud. Mycol.">
        <title>101 Dothideomycetes genomes: a test case for predicting lifestyles and emergence of pathogens.</title>
        <authorList>
            <person name="Haridas S."/>
            <person name="Albert R."/>
            <person name="Binder M."/>
            <person name="Bloem J."/>
            <person name="Labutti K."/>
            <person name="Salamov A."/>
            <person name="Andreopoulos B."/>
            <person name="Baker S."/>
            <person name="Barry K."/>
            <person name="Bills G."/>
            <person name="Bluhm B."/>
            <person name="Cannon C."/>
            <person name="Castanera R."/>
            <person name="Culley D."/>
            <person name="Daum C."/>
            <person name="Ezra D."/>
            <person name="Gonzalez J."/>
            <person name="Henrissat B."/>
            <person name="Kuo A."/>
            <person name="Liang C."/>
            <person name="Lipzen A."/>
            <person name="Lutzoni F."/>
            <person name="Magnuson J."/>
            <person name="Mondo S."/>
            <person name="Nolan M."/>
            <person name="Ohm R."/>
            <person name="Pangilinan J."/>
            <person name="Park H.-J."/>
            <person name="Ramirez L."/>
            <person name="Alfaro M."/>
            <person name="Sun H."/>
            <person name="Tritt A."/>
            <person name="Yoshinaga Y."/>
            <person name="Zwiers L.-H."/>
            <person name="Turgeon B."/>
            <person name="Goodwin S."/>
            <person name="Spatafora J."/>
            <person name="Crous P."/>
            <person name="Grigoriev I."/>
        </authorList>
    </citation>
    <scope>NUCLEOTIDE SEQUENCE</scope>
    <source>
        <strain evidence="2">Tuck. ex Michener</strain>
    </source>
</reference>
<dbReference type="Pfam" id="PF01613">
    <property type="entry name" value="Flavin_Reduct"/>
    <property type="match status" value="1"/>
</dbReference>
<dbReference type="Proteomes" id="UP000800092">
    <property type="component" value="Unassembled WGS sequence"/>
</dbReference>
<keyword evidence="3" id="KW-1185">Reference proteome</keyword>
<evidence type="ECO:0000313" key="2">
    <source>
        <dbReference type="EMBL" id="KAF2237275.1"/>
    </source>
</evidence>
<dbReference type="SUPFAM" id="SSF50475">
    <property type="entry name" value="FMN-binding split barrel"/>
    <property type="match status" value="1"/>
</dbReference>
<dbReference type="InterPro" id="IPR002563">
    <property type="entry name" value="Flavin_Rdtase-like_dom"/>
</dbReference>
<dbReference type="InterPro" id="IPR012349">
    <property type="entry name" value="Split_barrel_FMN-bd"/>
</dbReference>
<dbReference type="Gene3D" id="2.30.110.10">
    <property type="entry name" value="Electron Transport, Fmn-binding Protein, Chain A"/>
    <property type="match status" value="1"/>
</dbReference>